<evidence type="ECO:0000313" key="3">
    <source>
        <dbReference type="Proteomes" id="UP000242957"/>
    </source>
</evidence>
<dbReference type="AlphaFoldDB" id="A0A1H0EME4"/>
<keyword evidence="1" id="KW-0732">Signal</keyword>
<name>A0A1H0EME4_9PSED</name>
<sequence length="273" mass="29472">MHTTHSSLVLAAASLLLPLLASAGSHYSPGVEGLNGAVVPPPGVYYRGYAVHYQADHHDTLPDSEARVDALANRLVWVTEQQVLGGDLAFEAIVPIIRKDLQLNSGALDDSAWGVGDVFVGSVLGWHGERWDAVAGAGIWSPTGRDNEPADPGLGFAELMLTLGGNLYLTERKDVSLSVLSRYELADDPDVEDEFLVEWGLGKRLDSGVEFGVVGHDQWQQGAGDAERHALGLEVARFWPEAGLGLNLAAYREYKVDNDFEGDLVRLVLTKAF</sequence>
<dbReference type="Proteomes" id="UP000242957">
    <property type="component" value="Unassembled WGS sequence"/>
</dbReference>
<organism evidence="2 3">
    <name type="scientific">Pseudomonas jinjuensis</name>
    <dbReference type="NCBI Taxonomy" id="198616"/>
    <lineage>
        <taxon>Bacteria</taxon>
        <taxon>Pseudomonadati</taxon>
        <taxon>Pseudomonadota</taxon>
        <taxon>Gammaproteobacteria</taxon>
        <taxon>Pseudomonadales</taxon>
        <taxon>Pseudomonadaceae</taxon>
        <taxon>Pseudomonas</taxon>
    </lineage>
</organism>
<feature type="chain" id="PRO_5017398078" evidence="1">
    <location>
        <begin position="24"/>
        <end position="273"/>
    </location>
</feature>
<evidence type="ECO:0000313" key="2">
    <source>
        <dbReference type="EMBL" id="SDN83486.1"/>
    </source>
</evidence>
<dbReference type="InterPro" id="IPR025737">
    <property type="entry name" value="FApF"/>
</dbReference>
<keyword evidence="3" id="KW-1185">Reference proteome</keyword>
<dbReference type="RefSeq" id="WP_169720216.1">
    <property type="nucleotide sequence ID" value="NZ_FNIJ01000005.1"/>
</dbReference>
<proteinExistence type="predicted"/>
<dbReference type="Pfam" id="PF13557">
    <property type="entry name" value="Phenol_MetA_deg"/>
    <property type="match status" value="1"/>
</dbReference>
<dbReference type="EMBL" id="FNIJ01000005">
    <property type="protein sequence ID" value="SDN83486.1"/>
    <property type="molecule type" value="Genomic_DNA"/>
</dbReference>
<gene>
    <name evidence="2" type="ORF">SAMN05216193_105234</name>
</gene>
<reference evidence="3" key="1">
    <citation type="submission" date="2016-10" db="EMBL/GenBank/DDBJ databases">
        <authorList>
            <person name="Varghese N."/>
            <person name="Submissions S."/>
        </authorList>
    </citation>
    <scope>NUCLEOTIDE SEQUENCE [LARGE SCALE GENOMIC DNA]</scope>
    <source>
        <strain evidence="3">JCM 21621</strain>
    </source>
</reference>
<evidence type="ECO:0000256" key="1">
    <source>
        <dbReference type="SAM" id="SignalP"/>
    </source>
</evidence>
<dbReference type="STRING" id="198616.SAMN05216193_105234"/>
<protein>
    <submittedName>
        <fullName evidence="2">Uncharacterized conserved protein</fullName>
    </submittedName>
</protein>
<accession>A0A1H0EME4</accession>
<feature type="signal peptide" evidence="1">
    <location>
        <begin position="1"/>
        <end position="23"/>
    </location>
</feature>